<organism evidence="2">
    <name type="scientific">uncultured Gemmatimonadaceae bacterium</name>
    <dbReference type="NCBI Taxonomy" id="246130"/>
    <lineage>
        <taxon>Bacteria</taxon>
        <taxon>Pseudomonadati</taxon>
        <taxon>Gemmatimonadota</taxon>
        <taxon>Gemmatimonadia</taxon>
        <taxon>Gemmatimonadales</taxon>
        <taxon>Gemmatimonadaceae</taxon>
        <taxon>environmental samples</taxon>
    </lineage>
</organism>
<name>A0A6J4LA16_9BACT</name>
<feature type="region of interest" description="Disordered" evidence="1">
    <location>
        <begin position="1"/>
        <end position="119"/>
    </location>
</feature>
<feature type="compositionally biased region" description="Basic and acidic residues" evidence="1">
    <location>
        <begin position="107"/>
        <end position="119"/>
    </location>
</feature>
<feature type="non-terminal residue" evidence="2">
    <location>
        <position position="119"/>
    </location>
</feature>
<feature type="compositionally biased region" description="Basic and acidic residues" evidence="1">
    <location>
        <begin position="1"/>
        <end position="35"/>
    </location>
</feature>
<gene>
    <name evidence="2" type="ORF">AVDCRST_MAG11-2108</name>
</gene>
<evidence type="ECO:0000256" key="1">
    <source>
        <dbReference type="SAM" id="MobiDB-lite"/>
    </source>
</evidence>
<sequence>RAHGLERVRGADVGAGERHHAAHVLDRAAPARDGHGLVSHAVRGRGAGARARQERARRRGADNGTVHDEPRTLGWAVAGRRRTRRAGDGANLSRGPRRRQPPVPERGPADDRPPGRVRV</sequence>
<feature type="compositionally biased region" description="Basic and acidic residues" evidence="1">
    <location>
        <begin position="51"/>
        <end position="71"/>
    </location>
</feature>
<evidence type="ECO:0000313" key="2">
    <source>
        <dbReference type="EMBL" id="CAA9323285.1"/>
    </source>
</evidence>
<reference evidence="2" key="1">
    <citation type="submission" date="2020-02" db="EMBL/GenBank/DDBJ databases">
        <authorList>
            <person name="Meier V. D."/>
        </authorList>
    </citation>
    <scope>NUCLEOTIDE SEQUENCE</scope>
    <source>
        <strain evidence="2">AVDCRST_MAG11</strain>
    </source>
</reference>
<feature type="non-terminal residue" evidence="2">
    <location>
        <position position="1"/>
    </location>
</feature>
<dbReference type="AlphaFoldDB" id="A0A6J4LA16"/>
<accession>A0A6J4LA16</accession>
<protein>
    <submittedName>
        <fullName evidence="2">Uncharacterized protein</fullName>
    </submittedName>
</protein>
<dbReference type="EMBL" id="CADCTU010000496">
    <property type="protein sequence ID" value="CAA9323285.1"/>
    <property type="molecule type" value="Genomic_DNA"/>
</dbReference>
<proteinExistence type="predicted"/>